<keyword evidence="3" id="KW-1185">Reference proteome</keyword>
<reference evidence="2 3" key="1">
    <citation type="submission" date="2019-05" db="EMBL/GenBank/DDBJ databases">
        <title>Another draft genome of Portunus trituberculatus and its Hox gene families provides insights of decapod evolution.</title>
        <authorList>
            <person name="Jeong J.-H."/>
            <person name="Song I."/>
            <person name="Kim S."/>
            <person name="Choi T."/>
            <person name="Kim D."/>
            <person name="Ryu S."/>
            <person name="Kim W."/>
        </authorList>
    </citation>
    <scope>NUCLEOTIDE SEQUENCE [LARGE SCALE GENOMIC DNA]</scope>
    <source>
        <tissue evidence="2">Muscle</tissue>
    </source>
</reference>
<evidence type="ECO:0000313" key="3">
    <source>
        <dbReference type="Proteomes" id="UP000324222"/>
    </source>
</evidence>
<evidence type="ECO:0000256" key="1">
    <source>
        <dbReference type="SAM" id="MobiDB-lite"/>
    </source>
</evidence>
<proteinExistence type="predicted"/>
<evidence type="ECO:0000313" key="2">
    <source>
        <dbReference type="EMBL" id="MPC58438.1"/>
    </source>
</evidence>
<comment type="caution">
    <text evidence="2">The sequence shown here is derived from an EMBL/GenBank/DDBJ whole genome shotgun (WGS) entry which is preliminary data.</text>
</comment>
<name>A0A5B7GN04_PORTR</name>
<organism evidence="2 3">
    <name type="scientific">Portunus trituberculatus</name>
    <name type="common">Swimming crab</name>
    <name type="synonym">Neptunus trituberculatus</name>
    <dbReference type="NCBI Taxonomy" id="210409"/>
    <lineage>
        <taxon>Eukaryota</taxon>
        <taxon>Metazoa</taxon>
        <taxon>Ecdysozoa</taxon>
        <taxon>Arthropoda</taxon>
        <taxon>Crustacea</taxon>
        <taxon>Multicrustacea</taxon>
        <taxon>Malacostraca</taxon>
        <taxon>Eumalacostraca</taxon>
        <taxon>Eucarida</taxon>
        <taxon>Decapoda</taxon>
        <taxon>Pleocyemata</taxon>
        <taxon>Brachyura</taxon>
        <taxon>Eubrachyura</taxon>
        <taxon>Portunoidea</taxon>
        <taxon>Portunidae</taxon>
        <taxon>Portuninae</taxon>
        <taxon>Portunus</taxon>
    </lineage>
</organism>
<feature type="compositionally biased region" description="Polar residues" evidence="1">
    <location>
        <begin position="67"/>
        <end position="83"/>
    </location>
</feature>
<feature type="region of interest" description="Disordered" evidence="1">
    <location>
        <begin position="50"/>
        <end position="109"/>
    </location>
</feature>
<feature type="region of interest" description="Disordered" evidence="1">
    <location>
        <begin position="180"/>
        <end position="199"/>
    </location>
</feature>
<evidence type="ECO:0008006" key="4">
    <source>
        <dbReference type="Google" id="ProtNLM"/>
    </source>
</evidence>
<dbReference type="AlphaFoldDB" id="A0A5B7GN04"/>
<dbReference type="Proteomes" id="UP000324222">
    <property type="component" value="Unassembled WGS sequence"/>
</dbReference>
<gene>
    <name evidence="2" type="ORF">E2C01_052443</name>
</gene>
<sequence length="251" mass="27372">MKSGTGINDVYKPKLVWFGKAEAFWRESSSNLDLSSVTQRSTANVYDYSQEKGDQNDTSGLLGLQAGNPSQDEGTRSTSQSFKTSDEQAVTKMGAPETPKKLLKAKTPKKAASRFEKAVSKLHEIAEMTNGNIEDQYSSFGNHVASQLREVPLTNFIILQKKIKSLITQERLAIFQTLHPSPIPHSPPPGTSTLPPSPSTYTVPASPIPFVPSPCASTVQDSLPSISSMNNAMITYYTAEDSVQATYLRIL</sequence>
<accession>A0A5B7GN04</accession>
<feature type="compositionally biased region" description="Pro residues" evidence="1">
    <location>
        <begin position="181"/>
        <end position="198"/>
    </location>
</feature>
<protein>
    <recommendedName>
        <fullName evidence="4">BESS domain-containing protein</fullName>
    </recommendedName>
</protein>
<dbReference type="EMBL" id="VSRR010015682">
    <property type="protein sequence ID" value="MPC58438.1"/>
    <property type="molecule type" value="Genomic_DNA"/>
</dbReference>